<evidence type="ECO:0000256" key="2">
    <source>
        <dbReference type="ARBA" id="ARBA00001966"/>
    </source>
</evidence>
<evidence type="ECO:0000313" key="13">
    <source>
        <dbReference type="Proteomes" id="UP000551878"/>
    </source>
</evidence>
<dbReference type="InterPro" id="IPR013785">
    <property type="entry name" value="Aldolase_TIM"/>
</dbReference>
<dbReference type="PANTHER" id="PTHR42917">
    <property type="entry name" value="2,4-DIENOYL-COA REDUCTASE"/>
    <property type="match status" value="1"/>
</dbReference>
<dbReference type="GO" id="GO:0051536">
    <property type="term" value="F:iron-sulfur cluster binding"/>
    <property type="evidence" value="ECO:0007669"/>
    <property type="project" value="UniProtKB-KW"/>
</dbReference>
<evidence type="ECO:0000256" key="6">
    <source>
        <dbReference type="ARBA" id="ARBA00022723"/>
    </source>
</evidence>
<dbReference type="Proteomes" id="UP000551878">
    <property type="component" value="Unassembled WGS sequence"/>
</dbReference>
<keyword evidence="13" id="KW-1185">Reference proteome</keyword>
<dbReference type="RefSeq" id="WP_184665059.1">
    <property type="nucleotide sequence ID" value="NZ_JACHHB010000015.1"/>
</dbReference>
<keyword evidence="5" id="KW-0288">FMN</keyword>
<dbReference type="AlphaFoldDB" id="A0A840QTQ2"/>
<dbReference type="InterPro" id="IPR051793">
    <property type="entry name" value="NADH:flavin_oxidoreductase"/>
</dbReference>
<keyword evidence="6" id="KW-0479">Metal-binding</keyword>
<feature type="domain" description="FAD/NAD(P)-binding" evidence="11">
    <location>
        <begin position="382"/>
        <end position="607"/>
    </location>
</feature>
<keyword evidence="7" id="KW-0560">Oxidoreductase</keyword>
<evidence type="ECO:0000256" key="7">
    <source>
        <dbReference type="ARBA" id="ARBA00023002"/>
    </source>
</evidence>
<keyword evidence="9" id="KW-0411">Iron-sulfur</keyword>
<evidence type="ECO:0000256" key="9">
    <source>
        <dbReference type="ARBA" id="ARBA00023014"/>
    </source>
</evidence>
<feature type="domain" description="NADH:flavin oxidoreductase/NADH oxidase N-terminal" evidence="10">
    <location>
        <begin position="6"/>
        <end position="338"/>
    </location>
</feature>
<evidence type="ECO:0000256" key="8">
    <source>
        <dbReference type="ARBA" id="ARBA00023004"/>
    </source>
</evidence>
<evidence type="ECO:0000256" key="3">
    <source>
        <dbReference type="ARBA" id="ARBA00011048"/>
    </source>
</evidence>
<evidence type="ECO:0000313" key="12">
    <source>
        <dbReference type="EMBL" id="MBB5174647.1"/>
    </source>
</evidence>
<comment type="caution">
    <text evidence="12">The sequence shown here is derived from an EMBL/GenBank/DDBJ whole genome shotgun (WGS) entry which is preliminary data.</text>
</comment>
<evidence type="ECO:0000259" key="11">
    <source>
        <dbReference type="Pfam" id="PF07992"/>
    </source>
</evidence>
<dbReference type="CDD" id="cd02803">
    <property type="entry name" value="OYE_like_FMN_family"/>
    <property type="match status" value="1"/>
</dbReference>
<dbReference type="EMBL" id="JACHHB010000015">
    <property type="protein sequence ID" value="MBB5174647.1"/>
    <property type="molecule type" value="Genomic_DNA"/>
</dbReference>
<comment type="similarity">
    <text evidence="3">In the N-terminal section; belongs to the NADH:flavin oxidoreductase/NADH oxidase family.</text>
</comment>
<evidence type="ECO:0000256" key="1">
    <source>
        <dbReference type="ARBA" id="ARBA00001917"/>
    </source>
</evidence>
<dbReference type="Gene3D" id="3.50.50.60">
    <property type="entry name" value="FAD/NAD(P)-binding domain"/>
    <property type="match status" value="1"/>
</dbReference>
<evidence type="ECO:0000256" key="4">
    <source>
        <dbReference type="ARBA" id="ARBA00022630"/>
    </source>
</evidence>
<dbReference type="GO" id="GO:0046872">
    <property type="term" value="F:metal ion binding"/>
    <property type="evidence" value="ECO:0007669"/>
    <property type="project" value="UniProtKB-KW"/>
</dbReference>
<protein>
    <submittedName>
        <fullName evidence="12">2,4-dienoyl-CoA reductase-like NADH-dependent reductase (Old Yellow Enzyme family)/thioredoxin reductase</fullName>
    </submittedName>
</protein>
<dbReference type="GO" id="GO:0010181">
    <property type="term" value="F:FMN binding"/>
    <property type="evidence" value="ECO:0007669"/>
    <property type="project" value="InterPro"/>
</dbReference>
<dbReference type="PRINTS" id="PR00469">
    <property type="entry name" value="PNDRDTASEII"/>
</dbReference>
<evidence type="ECO:0000259" key="10">
    <source>
        <dbReference type="Pfam" id="PF00724"/>
    </source>
</evidence>
<name>A0A840QTQ2_9BACI</name>
<dbReference type="PRINTS" id="PR00368">
    <property type="entry name" value="FADPNR"/>
</dbReference>
<dbReference type="SUPFAM" id="SSF51905">
    <property type="entry name" value="FAD/NAD(P)-binding domain"/>
    <property type="match status" value="1"/>
</dbReference>
<dbReference type="PANTHER" id="PTHR42917:SF2">
    <property type="entry name" value="2,4-DIENOYL-COA REDUCTASE [(2E)-ENOYL-COA-PRODUCING]"/>
    <property type="match status" value="1"/>
</dbReference>
<comment type="cofactor">
    <cofactor evidence="1">
        <name>FMN</name>
        <dbReference type="ChEBI" id="CHEBI:58210"/>
    </cofactor>
</comment>
<evidence type="ECO:0000256" key="5">
    <source>
        <dbReference type="ARBA" id="ARBA00022643"/>
    </source>
</evidence>
<dbReference type="Pfam" id="PF07992">
    <property type="entry name" value="Pyr_redox_2"/>
    <property type="match status" value="1"/>
</dbReference>
<gene>
    <name evidence="12" type="ORF">HNQ41_002864</name>
</gene>
<sequence length="657" mass="72943">MSNHHIFENGKIGEVTIKNRVVMPAMGTNLASSEGEVTDQQIAYYEERAKGGTGLITIEVTAIEAELGKATVNQLRIDDDRFVSGFSRLAKAVHKHDGKIFVQLHHAGRESYSMLTGGKQIVAPSPITCEAVGEVPRELTTEEVKDLVNKFIIGAVRCKRAGIDGVELHGAHGYLINQFLSPHTNQRTDEYGGSFENRMRFLKDIVMGIKEQCGNDFPVMVRLSVDEFEEGGMDVSLSKKVSRYLEEIGVDALHASAGNYNSIDKVVESPLFEQGWRVYLAEEIKKEVNIPVIAVGSIREPQFVNSILADGKADFVAMGRSHIADPEWTRKAMEGRDEEIRKCISCLHCTKSSNPHVSCSINVRAGREREFQEITPIEEKRHVVIVGGGPGGMEAARVLSLKGYDVTLFEKDDKLGGQLNLVSDPVHKQKTDWFIAYLSNEMERLQVDVRLNTEASTDMIESFQPYAVILATGGEINIPNIEGTQLPNVCHYMDYKTGQKTFDNKHVAVLGSGLICHSVVRHLKEEGNDVTLIELPTKSSRRIDDSTRLRLLNRLKNMNANIVTNQKVSEIHPNAVQTEDRTTGEKAEFEIDDVIIAMGVKPYNPLEEPLRKMLDNVFVIGDAADSYFLGGAVGDGFEKAFDIESLVDKKEEALEIQ</sequence>
<accession>A0A840QTQ2</accession>
<organism evidence="12 13">
    <name type="scientific">Texcoconibacillus texcoconensis</name>
    <dbReference type="NCBI Taxonomy" id="1095777"/>
    <lineage>
        <taxon>Bacteria</taxon>
        <taxon>Bacillati</taxon>
        <taxon>Bacillota</taxon>
        <taxon>Bacilli</taxon>
        <taxon>Bacillales</taxon>
        <taxon>Bacillaceae</taxon>
        <taxon>Texcoconibacillus</taxon>
    </lineage>
</organism>
<keyword evidence="4" id="KW-0285">Flavoprotein</keyword>
<dbReference type="SUPFAM" id="SSF51395">
    <property type="entry name" value="FMN-linked oxidoreductases"/>
    <property type="match status" value="1"/>
</dbReference>
<dbReference type="GO" id="GO:0016491">
    <property type="term" value="F:oxidoreductase activity"/>
    <property type="evidence" value="ECO:0007669"/>
    <property type="project" value="UniProtKB-KW"/>
</dbReference>
<reference evidence="12 13" key="1">
    <citation type="submission" date="2020-08" db="EMBL/GenBank/DDBJ databases">
        <title>Genomic Encyclopedia of Type Strains, Phase IV (KMG-IV): sequencing the most valuable type-strain genomes for metagenomic binning, comparative biology and taxonomic classification.</title>
        <authorList>
            <person name="Goeker M."/>
        </authorList>
    </citation>
    <scope>NUCLEOTIDE SEQUENCE [LARGE SCALE GENOMIC DNA]</scope>
    <source>
        <strain evidence="12 13">DSM 24696</strain>
    </source>
</reference>
<dbReference type="InterPro" id="IPR001155">
    <property type="entry name" value="OxRdtase_FMN_N"/>
</dbReference>
<dbReference type="Gene3D" id="3.40.50.720">
    <property type="entry name" value="NAD(P)-binding Rossmann-like Domain"/>
    <property type="match status" value="1"/>
</dbReference>
<comment type="cofactor">
    <cofactor evidence="2">
        <name>[4Fe-4S] cluster</name>
        <dbReference type="ChEBI" id="CHEBI:49883"/>
    </cofactor>
</comment>
<keyword evidence="8" id="KW-0408">Iron</keyword>
<dbReference type="InterPro" id="IPR023753">
    <property type="entry name" value="FAD/NAD-binding_dom"/>
</dbReference>
<dbReference type="Pfam" id="PF00724">
    <property type="entry name" value="Oxidored_FMN"/>
    <property type="match status" value="1"/>
</dbReference>
<dbReference type="InterPro" id="IPR036188">
    <property type="entry name" value="FAD/NAD-bd_sf"/>
</dbReference>
<dbReference type="Gene3D" id="3.20.20.70">
    <property type="entry name" value="Aldolase class I"/>
    <property type="match status" value="1"/>
</dbReference>
<proteinExistence type="inferred from homology"/>